<dbReference type="SUPFAM" id="SSF55729">
    <property type="entry name" value="Acyl-CoA N-acyltransferases (Nat)"/>
    <property type="match status" value="1"/>
</dbReference>
<comment type="caution">
    <text evidence="4">The sequence shown here is derived from an EMBL/GenBank/DDBJ whole genome shotgun (WGS) entry which is preliminary data.</text>
</comment>
<dbReference type="EC" id="2.3.1.-" evidence="4"/>
<feature type="domain" description="N-acetyltransferase" evidence="3">
    <location>
        <begin position="7"/>
        <end position="160"/>
    </location>
</feature>
<evidence type="ECO:0000313" key="5">
    <source>
        <dbReference type="Proteomes" id="UP001364224"/>
    </source>
</evidence>
<evidence type="ECO:0000256" key="2">
    <source>
        <dbReference type="ARBA" id="ARBA00023315"/>
    </source>
</evidence>
<dbReference type="GO" id="GO:0016746">
    <property type="term" value="F:acyltransferase activity"/>
    <property type="evidence" value="ECO:0007669"/>
    <property type="project" value="UniProtKB-KW"/>
</dbReference>
<gene>
    <name evidence="4" type="ORF">V1286_003402</name>
</gene>
<dbReference type="RefSeq" id="WP_334481068.1">
    <property type="nucleotide sequence ID" value="NZ_JAZHRV010000001.1"/>
</dbReference>
<dbReference type="Proteomes" id="UP001364224">
    <property type="component" value="Unassembled WGS sequence"/>
</dbReference>
<dbReference type="EMBL" id="JAZHRV010000001">
    <property type="protein sequence ID" value="MEH2555873.1"/>
    <property type="molecule type" value="Genomic_DNA"/>
</dbReference>
<dbReference type="Pfam" id="PF00583">
    <property type="entry name" value="Acetyltransf_1"/>
    <property type="match status" value="1"/>
</dbReference>
<sequence>MGDKDEVQIEPALTATDEVRSLVGELEAVLSAEYSPEQRHGLTLDAIFQPHVRFFLARLHGAAVGCGGVSLFPDFAEVKRMYVRHTARGQGVADAILARIEAEVRRAGISMLRLETGDRQIAAMRLYVRMGFRECPAFGAYAMMAPQSIASSVFFEKRIGA</sequence>
<name>A0ABU8BBE4_9BRAD</name>
<accession>A0ABU8BBE4</accession>
<dbReference type="Gene3D" id="3.40.630.30">
    <property type="match status" value="1"/>
</dbReference>
<dbReference type="PANTHER" id="PTHR43877">
    <property type="entry name" value="AMINOALKYLPHOSPHONATE N-ACETYLTRANSFERASE-RELATED-RELATED"/>
    <property type="match status" value="1"/>
</dbReference>
<keyword evidence="1 4" id="KW-0808">Transferase</keyword>
<dbReference type="PANTHER" id="PTHR43877:SF2">
    <property type="entry name" value="AMINOALKYLPHOSPHONATE N-ACETYLTRANSFERASE-RELATED"/>
    <property type="match status" value="1"/>
</dbReference>
<proteinExistence type="predicted"/>
<dbReference type="InterPro" id="IPR000182">
    <property type="entry name" value="GNAT_dom"/>
</dbReference>
<reference evidence="4 5" key="1">
    <citation type="submission" date="2024-02" db="EMBL/GenBank/DDBJ databases">
        <title>Adaptive strategies in a cosmopolitan and abundant soil bacterium.</title>
        <authorList>
            <person name="Carini P."/>
        </authorList>
    </citation>
    <scope>NUCLEOTIDE SEQUENCE [LARGE SCALE GENOMIC DNA]</scope>
    <source>
        <strain evidence="4 5">AZCC 1608</strain>
    </source>
</reference>
<evidence type="ECO:0000256" key="1">
    <source>
        <dbReference type="ARBA" id="ARBA00022679"/>
    </source>
</evidence>
<evidence type="ECO:0000313" key="4">
    <source>
        <dbReference type="EMBL" id="MEH2555873.1"/>
    </source>
</evidence>
<organism evidence="4 5">
    <name type="scientific">Bradyrhizobium algeriense</name>
    <dbReference type="NCBI Taxonomy" id="634784"/>
    <lineage>
        <taxon>Bacteria</taxon>
        <taxon>Pseudomonadati</taxon>
        <taxon>Pseudomonadota</taxon>
        <taxon>Alphaproteobacteria</taxon>
        <taxon>Hyphomicrobiales</taxon>
        <taxon>Nitrobacteraceae</taxon>
        <taxon>Bradyrhizobium</taxon>
    </lineage>
</organism>
<keyword evidence="2 4" id="KW-0012">Acyltransferase</keyword>
<keyword evidence="5" id="KW-1185">Reference proteome</keyword>
<protein>
    <submittedName>
        <fullName evidence="4">Acetyltransferase</fullName>
        <ecNumber evidence="4">2.3.1.-</ecNumber>
    </submittedName>
</protein>
<dbReference type="InterPro" id="IPR050832">
    <property type="entry name" value="Bact_Acetyltransf"/>
</dbReference>
<dbReference type="CDD" id="cd04301">
    <property type="entry name" value="NAT_SF"/>
    <property type="match status" value="1"/>
</dbReference>
<evidence type="ECO:0000259" key="3">
    <source>
        <dbReference type="PROSITE" id="PS51186"/>
    </source>
</evidence>
<dbReference type="InterPro" id="IPR016181">
    <property type="entry name" value="Acyl_CoA_acyltransferase"/>
</dbReference>
<dbReference type="PROSITE" id="PS51186">
    <property type="entry name" value="GNAT"/>
    <property type="match status" value="1"/>
</dbReference>